<dbReference type="eggNOG" id="COG0117">
    <property type="taxonomic scope" value="Bacteria"/>
</dbReference>
<dbReference type="eggNOG" id="COG1985">
    <property type="taxonomic scope" value="Bacteria"/>
</dbReference>
<dbReference type="InterPro" id="IPR050765">
    <property type="entry name" value="Riboflavin_Biosynth_HTPR"/>
</dbReference>
<evidence type="ECO:0000256" key="2">
    <source>
        <dbReference type="ARBA" id="ARBA00004882"/>
    </source>
</evidence>
<evidence type="ECO:0000313" key="19">
    <source>
        <dbReference type="Proteomes" id="UP000070401"/>
    </source>
</evidence>
<evidence type="ECO:0000256" key="4">
    <source>
        <dbReference type="ARBA" id="ARBA00005259"/>
    </source>
</evidence>
<accession>A0A133PE46</accession>
<dbReference type="EMBL" id="LRPY01000006">
    <property type="protein sequence ID" value="KXA26847.1"/>
    <property type="molecule type" value="Genomic_DNA"/>
</dbReference>
<dbReference type="Gene3D" id="3.40.140.10">
    <property type="entry name" value="Cytidine Deaminase, domain 2"/>
    <property type="match status" value="1"/>
</dbReference>
<comment type="pathway">
    <text evidence="3 13">Cofactor biosynthesis; riboflavin biosynthesis; 5-amino-6-(D-ribitylamino)uracil from GTP: step 3/4.</text>
</comment>
<feature type="active site" description="Proton donor" evidence="14">
    <location>
        <position position="55"/>
    </location>
</feature>
<keyword evidence="11 13" id="KW-0560">Oxidoreductase</keyword>
<evidence type="ECO:0000256" key="7">
    <source>
        <dbReference type="ARBA" id="ARBA00022723"/>
    </source>
</evidence>
<feature type="binding site" evidence="15">
    <location>
        <position position="300"/>
    </location>
    <ligand>
        <name>substrate</name>
    </ligand>
</feature>
<evidence type="ECO:0000259" key="17">
    <source>
        <dbReference type="PROSITE" id="PS51747"/>
    </source>
</evidence>
<feature type="binding site" evidence="15">
    <location>
        <position position="171"/>
    </location>
    <ligand>
        <name>substrate</name>
    </ligand>
</feature>
<dbReference type="GO" id="GO:0008270">
    <property type="term" value="F:zinc ion binding"/>
    <property type="evidence" value="ECO:0007669"/>
    <property type="project" value="InterPro"/>
</dbReference>
<keyword evidence="6 13" id="KW-0686">Riboflavin biosynthesis</keyword>
<dbReference type="InterPro" id="IPR016192">
    <property type="entry name" value="APOBEC/CMP_deaminase_Zn-bd"/>
</dbReference>
<feature type="binding site" evidence="15">
    <location>
        <position position="157"/>
    </location>
    <ligand>
        <name>NADP(+)</name>
        <dbReference type="ChEBI" id="CHEBI:58349"/>
    </ligand>
</feature>
<feature type="binding site" evidence="16">
    <location>
        <position position="78"/>
    </location>
    <ligand>
        <name>Zn(2+)</name>
        <dbReference type="ChEBI" id="CHEBI:29105"/>
        <note>catalytic</note>
    </ligand>
</feature>
<feature type="domain" description="CMP/dCMP-type deaminase" evidence="17">
    <location>
        <begin position="4"/>
        <end position="126"/>
    </location>
</feature>
<keyword evidence="8 13" id="KW-0378">Hydrolase</keyword>
<dbReference type="PANTHER" id="PTHR38011:SF7">
    <property type="entry name" value="2,5-DIAMINO-6-RIBOSYLAMINO-4(3H)-PYRIMIDINONE 5'-PHOSPHATE REDUCTASE"/>
    <property type="match status" value="1"/>
</dbReference>
<evidence type="ECO:0000256" key="11">
    <source>
        <dbReference type="ARBA" id="ARBA00023002"/>
    </source>
</evidence>
<comment type="similarity">
    <text evidence="4 13">In the N-terminal section; belongs to the cytidine and deoxycytidylate deaminase family.</text>
</comment>
<gene>
    <name evidence="18" type="ORF">HMPREF3221_00067</name>
</gene>
<dbReference type="AlphaFoldDB" id="A0A133PE46"/>
<dbReference type="PROSITE" id="PS00903">
    <property type="entry name" value="CYT_DCMP_DEAMINASES_1"/>
    <property type="match status" value="1"/>
</dbReference>
<dbReference type="InterPro" id="IPR004794">
    <property type="entry name" value="Eubact_RibD"/>
</dbReference>
<dbReference type="Pfam" id="PF01872">
    <property type="entry name" value="RibD_C"/>
    <property type="match status" value="1"/>
</dbReference>
<keyword evidence="7 13" id="KW-0479">Metal-binding</keyword>
<evidence type="ECO:0000256" key="16">
    <source>
        <dbReference type="PIRSR" id="PIRSR006769-3"/>
    </source>
</evidence>
<dbReference type="FunFam" id="3.40.140.10:FF:000025">
    <property type="entry name" value="Riboflavin biosynthesis protein RibD"/>
    <property type="match status" value="1"/>
</dbReference>
<dbReference type="PIRSF" id="PIRSF006769">
    <property type="entry name" value="RibD"/>
    <property type="match status" value="1"/>
</dbReference>
<feature type="binding site" evidence="15">
    <location>
        <position position="203"/>
    </location>
    <ligand>
        <name>substrate</name>
    </ligand>
</feature>
<dbReference type="UniPathway" id="UPA00275">
    <property type="reaction ID" value="UER00401"/>
</dbReference>
<evidence type="ECO:0000256" key="10">
    <source>
        <dbReference type="ARBA" id="ARBA00022857"/>
    </source>
</evidence>
<feature type="binding site" evidence="15">
    <location>
        <position position="187"/>
    </location>
    <ligand>
        <name>substrate</name>
    </ligand>
</feature>
<dbReference type="PATRIC" id="fig|851.8.peg.68"/>
<proteinExistence type="inferred from homology"/>
<keyword evidence="12" id="KW-0511">Multifunctional enzyme</keyword>
<evidence type="ECO:0000256" key="1">
    <source>
        <dbReference type="ARBA" id="ARBA00002151"/>
    </source>
</evidence>
<dbReference type="EC" id="1.1.1.193" evidence="13"/>
<dbReference type="InterPro" id="IPR002125">
    <property type="entry name" value="CMP_dCMP_dom"/>
</dbReference>
<feature type="binding site" evidence="15">
    <location>
        <position position="199"/>
    </location>
    <ligand>
        <name>NADP(+)</name>
        <dbReference type="ChEBI" id="CHEBI:58349"/>
    </ligand>
</feature>
<keyword evidence="19" id="KW-1185">Reference proteome</keyword>
<evidence type="ECO:0000256" key="14">
    <source>
        <dbReference type="PIRSR" id="PIRSR006769-1"/>
    </source>
</evidence>
<evidence type="ECO:0000256" key="5">
    <source>
        <dbReference type="ARBA" id="ARBA00007417"/>
    </source>
</evidence>
<dbReference type="InterPro" id="IPR016193">
    <property type="entry name" value="Cytidine_deaminase-like"/>
</dbReference>
<comment type="cofactor">
    <cofactor evidence="13 16">
        <name>Zn(2+)</name>
        <dbReference type="ChEBI" id="CHEBI:29105"/>
    </cofactor>
    <text evidence="13 16">Binds 1 zinc ion.</text>
</comment>
<dbReference type="GO" id="GO:0050661">
    <property type="term" value="F:NADP binding"/>
    <property type="evidence" value="ECO:0007669"/>
    <property type="project" value="InterPro"/>
</dbReference>
<dbReference type="InterPro" id="IPR002734">
    <property type="entry name" value="RibDG_C"/>
</dbReference>
<dbReference type="InterPro" id="IPR024072">
    <property type="entry name" value="DHFR-like_dom_sf"/>
</dbReference>
<dbReference type="SUPFAM" id="SSF53927">
    <property type="entry name" value="Cytidine deaminase-like"/>
    <property type="match status" value="1"/>
</dbReference>
<comment type="similarity">
    <text evidence="5 13">In the C-terminal section; belongs to the HTP reductase family.</text>
</comment>
<comment type="catalytic activity">
    <reaction evidence="13">
        <text>2,5-diamino-6-hydroxy-4-(5-phosphoribosylamino)-pyrimidine + H2O + H(+) = 5-amino-6-(5-phospho-D-ribosylamino)uracil + NH4(+)</text>
        <dbReference type="Rhea" id="RHEA:21868"/>
        <dbReference type="ChEBI" id="CHEBI:15377"/>
        <dbReference type="ChEBI" id="CHEBI:15378"/>
        <dbReference type="ChEBI" id="CHEBI:28938"/>
        <dbReference type="ChEBI" id="CHEBI:58453"/>
        <dbReference type="ChEBI" id="CHEBI:58614"/>
        <dbReference type="EC" id="3.5.4.26"/>
    </reaction>
</comment>
<organism evidence="18 19">
    <name type="scientific">Fusobacterium nucleatum</name>
    <dbReference type="NCBI Taxonomy" id="851"/>
    <lineage>
        <taxon>Bacteria</taxon>
        <taxon>Fusobacteriati</taxon>
        <taxon>Fusobacteriota</taxon>
        <taxon>Fusobacteriia</taxon>
        <taxon>Fusobacteriales</taxon>
        <taxon>Fusobacteriaceae</taxon>
        <taxon>Fusobacterium</taxon>
    </lineage>
</organism>
<dbReference type="RefSeq" id="WP_060797643.1">
    <property type="nucleotide sequence ID" value="NZ_KQ956607.1"/>
</dbReference>
<dbReference type="PROSITE" id="PS51747">
    <property type="entry name" value="CYT_DCMP_DEAMINASES_2"/>
    <property type="match status" value="1"/>
</dbReference>
<feature type="binding site" evidence="16">
    <location>
        <position position="87"/>
    </location>
    <ligand>
        <name>Zn(2+)</name>
        <dbReference type="ChEBI" id="CHEBI:29105"/>
        <note>catalytic</note>
    </ligand>
</feature>
<dbReference type="GO" id="GO:0008835">
    <property type="term" value="F:diaminohydroxyphosphoribosylaminopyrimidine deaminase activity"/>
    <property type="evidence" value="ECO:0007669"/>
    <property type="project" value="UniProtKB-EC"/>
</dbReference>
<protein>
    <recommendedName>
        <fullName evidence="13">Riboflavin biosynthesis protein RibD</fullName>
    </recommendedName>
    <domain>
        <recommendedName>
            <fullName evidence="13">Diaminohydroxyphosphoribosylaminopyrimidine deaminase</fullName>
            <shortName evidence="13">DRAP deaminase</shortName>
            <ecNumber evidence="13">3.5.4.26</ecNumber>
        </recommendedName>
        <alternativeName>
            <fullName evidence="13">Riboflavin-specific deaminase</fullName>
        </alternativeName>
    </domain>
    <domain>
        <recommendedName>
            <fullName evidence="13">5-amino-6-(5-phosphoribosylamino)uracil reductase</fullName>
            <ecNumber evidence="13">1.1.1.193</ecNumber>
        </recommendedName>
        <alternativeName>
            <fullName evidence="13">HTP reductase</fullName>
        </alternativeName>
    </domain>
</protein>
<comment type="function">
    <text evidence="1 13">Converts 2,5-diamino-6-(ribosylamino)-4(3h)-pyrimidinone 5'-phosphate into 5-amino-6-(ribosylamino)-2,4(1h,3h)-pyrimidinedione 5'-phosphate.</text>
</comment>
<comment type="pathway">
    <text evidence="2 13">Cofactor biosynthesis; riboflavin biosynthesis; 5-amino-6-(D-ribitylamino)uracil from GTP: step 2/4.</text>
</comment>
<feature type="binding site" evidence="15">
    <location>
        <position position="210"/>
    </location>
    <ligand>
        <name>substrate</name>
    </ligand>
</feature>
<reference evidence="19" key="1">
    <citation type="submission" date="2016-01" db="EMBL/GenBank/DDBJ databases">
        <authorList>
            <person name="Mitreva M."/>
            <person name="Pepin K.H."/>
            <person name="Mihindukulasuriya K.A."/>
            <person name="Fulton R."/>
            <person name="Fronick C."/>
            <person name="O'Laughlin M."/>
            <person name="Miner T."/>
            <person name="Herter B."/>
            <person name="Rosa B.A."/>
            <person name="Cordes M."/>
            <person name="Tomlinson C."/>
            <person name="Wollam A."/>
            <person name="Palsikar V.B."/>
            <person name="Mardis E.R."/>
            <person name="Wilson R.K."/>
        </authorList>
    </citation>
    <scope>NUCLEOTIDE SEQUENCE [LARGE SCALE GENOMIC DNA]</scope>
    <source>
        <strain evidence="19">MJR7757B</strain>
    </source>
</reference>
<feature type="binding site" evidence="16">
    <location>
        <position position="53"/>
    </location>
    <ligand>
        <name>Zn(2+)</name>
        <dbReference type="ChEBI" id="CHEBI:29105"/>
        <note>catalytic</note>
    </ligand>
</feature>
<evidence type="ECO:0000256" key="15">
    <source>
        <dbReference type="PIRSR" id="PIRSR006769-2"/>
    </source>
</evidence>
<evidence type="ECO:0000313" key="18">
    <source>
        <dbReference type="EMBL" id="KXA26847.1"/>
    </source>
</evidence>
<dbReference type="NCBIfam" id="TIGR00227">
    <property type="entry name" value="ribD_Cterm"/>
    <property type="match status" value="1"/>
</dbReference>
<dbReference type="Gene3D" id="3.40.430.10">
    <property type="entry name" value="Dihydrofolate Reductase, subunit A"/>
    <property type="match status" value="1"/>
</dbReference>
<dbReference type="GO" id="GO:0009231">
    <property type="term" value="P:riboflavin biosynthetic process"/>
    <property type="evidence" value="ECO:0007669"/>
    <property type="project" value="UniProtKB-UniPathway"/>
</dbReference>
<dbReference type="InterPro" id="IPR011549">
    <property type="entry name" value="RibD_C"/>
</dbReference>
<dbReference type="SUPFAM" id="SSF53597">
    <property type="entry name" value="Dihydrofolate reductase-like"/>
    <property type="match status" value="1"/>
</dbReference>
<dbReference type="GO" id="GO:0008703">
    <property type="term" value="F:5-amino-6-(5-phosphoribosylamino)uracil reductase activity"/>
    <property type="evidence" value="ECO:0007669"/>
    <property type="project" value="UniProtKB-EC"/>
</dbReference>
<feature type="binding site" evidence="15">
    <location>
        <position position="173"/>
    </location>
    <ligand>
        <name>NADP(+)</name>
        <dbReference type="ChEBI" id="CHEBI:58349"/>
    </ligand>
</feature>
<dbReference type="STRING" id="1408287.GCA_000493815_01252"/>
<dbReference type="NCBIfam" id="TIGR00326">
    <property type="entry name" value="eubact_ribD"/>
    <property type="match status" value="1"/>
</dbReference>
<dbReference type="Proteomes" id="UP000070401">
    <property type="component" value="Unassembled WGS sequence"/>
</dbReference>
<keyword evidence="9 13" id="KW-0862">Zinc</keyword>
<evidence type="ECO:0000256" key="3">
    <source>
        <dbReference type="ARBA" id="ARBA00004910"/>
    </source>
</evidence>
<dbReference type="PANTHER" id="PTHR38011">
    <property type="entry name" value="DIHYDROFOLATE REDUCTASE FAMILY PROTEIN (AFU_ORTHOLOGUE AFUA_8G06820)"/>
    <property type="match status" value="1"/>
</dbReference>
<feature type="binding site" evidence="15">
    <location>
        <position position="207"/>
    </location>
    <ligand>
        <name>substrate</name>
    </ligand>
</feature>
<comment type="catalytic activity">
    <reaction evidence="13">
        <text>5-amino-6-(5-phospho-D-ribitylamino)uracil + NADP(+) = 5-amino-6-(5-phospho-D-ribosylamino)uracil + NADPH + H(+)</text>
        <dbReference type="Rhea" id="RHEA:17845"/>
        <dbReference type="ChEBI" id="CHEBI:15378"/>
        <dbReference type="ChEBI" id="CHEBI:57783"/>
        <dbReference type="ChEBI" id="CHEBI:58349"/>
        <dbReference type="ChEBI" id="CHEBI:58421"/>
        <dbReference type="ChEBI" id="CHEBI:58453"/>
        <dbReference type="EC" id="1.1.1.193"/>
    </reaction>
</comment>
<evidence type="ECO:0000256" key="13">
    <source>
        <dbReference type="PIRNR" id="PIRNR006769"/>
    </source>
</evidence>
<sequence length="370" mass="41118">MDKNSDEKYMARAIELAKRGTGSVNPNPLVGAVVVKDGKIIGEGWHKKYGGPHAEVWALNEAGENAKGATIYVTLEPCSHQGKTPPCAKRIVEAGIKRCVVACIDPNPLVAGKGMKIIENAGIEVKLGVLEKEAKDVNKIFLKYIENKIPYLFLKCGITLDGKIATRSGKSKWITNEIAREKVQFLRTKFMAIMVGINTVLKDNPSLDSRLDEKKFGIEKRNPFRVVIDPNLESPIEAKFLNFNDGKAIIVTSNDNRELEKIKEYKNLGTRFIFLEGKIFKMKDILKELGKLEIDSVLLEGGSGPISTAFKENIIDAGEIFIAPKIIGDNSAIPFINGFNFDNMEDVFKLPNPKFNIYGDNISIEFEKNK</sequence>
<name>A0A133PE46_FUSNU</name>
<evidence type="ECO:0000256" key="9">
    <source>
        <dbReference type="ARBA" id="ARBA00022833"/>
    </source>
</evidence>
<keyword evidence="10 13" id="KW-0521">NADP</keyword>
<evidence type="ECO:0000256" key="12">
    <source>
        <dbReference type="ARBA" id="ARBA00023268"/>
    </source>
</evidence>
<dbReference type="Pfam" id="PF00383">
    <property type="entry name" value="dCMP_cyt_deam_1"/>
    <property type="match status" value="1"/>
</dbReference>
<dbReference type="CDD" id="cd01284">
    <property type="entry name" value="Riboflavin_deaminase-reductase"/>
    <property type="match status" value="1"/>
</dbReference>
<evidence type="ECO:0000256" key="8">
    <source>
        <dbReference type="ARBA" id="ARBA00022801"/>
    </source>
</evidence>
<comment type="caution">
    <text evidence="18">The sequence shown here is derived from an EMBL/GenBank/DDBJ whole genome shotgun (WGS) entry which is preliminary data.</text>
</comment>
<evidence type="ECO:0000256" key="6">
    <source>
        <dbReference type="ARBA" id="ARBA00022619"/>
    </source>
</evidence>
<dbReference type="EC" id="3.5.4.26" evidence="13"/>